<evidence type="ECO:0000313" key="5">
    <source>
        <dbReference type="Proteomes" id="UP000006755"/>
    </source>
</evidence>
<dbReference type="Pfam" id="PF00023">
    <property type="entry name" value="Ank"/>
    <property type="match status" value="1"/>
</dbReference>
<dbReference type="EMBL" id="AMRI01000031">
    <property type="protein sequence ID" value="EKE68421.1"/>
    <property type="molecule type" value="Genomic_DNA"/>
</dbReference>
<dbReference type="InterPro" id="IPR002110">
    <property type="entry name" value="Ankyrin_rpt"/>
</dbReference>
<evidence type="ECO:0000256" key="3">
    <source>
        <dbReference type="PROSITE-ProRule" id="PRU00023"/>
    </source>
</evidence>
<dbReference type="Gene3D" id="1.25.40.20">
    <property type="entry name" value="Ankyrin repeat-containing domain"/>
    <property type="match status" value="1"/>
</dbReference>
<dbReference type="SUPFAM" id="SSF48403">
    <property type="entry name" value="Ankyrin repeat"/>
    <property type="match status" value="1"/>
</dbReference>
<dbReference type="PANTHER" id="PTHR24201">
    <property type="entry name" value="ANK_REP_REGION DOMAIN-CONTAINING PROTEIN"/>
    <property type="match status" value="1"/>
</dbReference>
<dbReference type="STRING" id="745411.B3C1_17027"/>
<dbReference type="Proteomes" id="UP000006755">
    <property type="component" value="Unassembled WGS sequence"/>
</dbReference>
<evidence type="ECO:0000256" key="2">
    <source>
        <dbReference type="ARBA" id="ARBA00023043"/>
    </source>
</evidence>
<dbReference type="RefSeq" id="WP_008486350.1">
    <property type="nucleotide sequence ID" value="NZ_AMRI01000031.1"/>
</dbReference>
<name>K2IEE9_9GAMM</name>
<keyword evidence="5" id="KW-1185">Reference proteome</keyword>
<dbReference type="Pfam" id="PF12796">
    <property type="entry name" value="Ank_2"/>
    <property type="match status" value="1"/>
</dbReference>
<dbReference type="InterPro" id="IPR050776">
    <property type="entry name" value="Ank_Repeat/CDKN_Inhibitor"/>
</dbReference>
<evidence type="ECO:0000313" key="4">
    <source>
        <dbReference type="EMBL" id="EKE68421.1"/>
    </source>
</evidence>
<organism evidence="4 5">
    <name type="scientific">Gallaecimonas xiamenensis 3-C-1</name>
    <dbReference type="NCBI Taxonomy" id="745411"/>
    <lineage>
        <taxon>Bacteria</taxon>
        <taxon>Pseudomonadati</taxon>
        <taxon>Pseudomonadota</taxon>
        <taxon>Gammaproteobacteria</taxon>
        <taxon>Enterobacterales</taxon>
        <taxon>Gallaecimonadaceae</taxon>
        <taxon>Gallaecimonas</taxon>
    </lineage>
</organism>
<dbReference type="SMART" id="SM00248">
    <property type="entry name" value="ANK"/>
    <property type="match status" value="4"/>
</dbReference>
<feature type="repeat" description="ANK" evidence="3">
    <location>
        <begin position="163"/>
        <end position="195"/>
    </location>
</feature>
<keyword evidence="2 3" id="KW-0040">ANK repeat</keyword>
<gene>
    <name evidence="4" type="ORF">B3C1_17027</name>
</gene>
<protein>
    <submittedName>
        <fullName evidence="4">Ankyrin</fullName>
    </submittedName>
</protein>
<comment type="caution">
    <text evidence="4">The sequence shown here is derived from an EMBL/GenBank/DDBJ whole genome shotgun (WGS) entry which is preliminary data.</text>
</comment>
<dbReference type="PROSITE" id="PS50088">
    <property type="entry name" value="ANK_REPEAT"/>
    <property type="match status" value="3"/>
</dbReference>
<keyword evidence="1" id="KW-0677">Repeat</keyword>
<dbReference type="PROSITE" id="PS50297">
    <property type="entry name" value="ANK_REP_REGION"/>
    <property type="match status" value="2"/>
</dbReference>
<proteinExistence type="predicted"/>
<feature type="repeat" description="ANK" evidence="3">
    <location>
        <begin position="91"/>
        <end position="123"/>
    </location>
</feature>
<dbReference type="eggNOG" id="COG0666">
    <property type="taxonomic scope" value="Bacteria"/>
</dbReference>
<sequence>MDKAAFFAAIGQGNELKVFELLKQSPGLIASRLEGISPVLYACYQGQPALARELAAKVDLDIWEAAALDDVHAIQRVLAENGALVSLLARDGFSPLHLAAFFGAPAALKWLLGAGAEVNQSAANDAKVQPLHSAVANSDRESRLDCTQALLEAGAEVNARQAGGFTALHSAYHQKDQELIALLLAFGADTQACSDDGRLPKDLFQ</sequence>
<accession>K2IEE9</accession>
<dbReference type="AlphaFoldDB" id="K2IEE9"/>
<feature type="repeat" description="ANK" evidence="3">
    <location>
        <begin position="126"/>
        <end position="162"/>
    </location>
</feature>
<evidence type="ECO:0000256" key="1">
    <source>
        <dbReference type="ARBA" id="ARBA00022737"/>
    </source>
</evidence>
<dbReference type="InterPro" id="IPR036770">
    <property type="entry name" value="Ankyrin_rpt-contain_sf"/>
</dbReference>
<reference evidence="4 5" key="1">
    <citation type="journal article" date="2012" name="J. Bacteriol.">
        <title>Genome Sequence of Gallaecimonas xiamenensis Type Strain 3-C-1.</title>
        <authorList>
            <person name="Lai Q."/>
            <person name="Wang L."/>
            <person name="Wang W."/>
            <person name="Shao Z."/>
        </authorList>
    </citation>
    <scope>NUCLEOTIDE SEQUENCE [LARGE SCALE GENOMIC DNA]</scope>
    <source>
        <strain evidence="4 5">3-C-1</strain>
    </source>
</reference>